<protein>
    <submittedName>
        <fullName evidence="1">Uncharacterized protein</fullName>
    </submittedName>
</protein>
<proteinExistence type="predicted"/>
<organism evidence="1">
    <name type="scientific">Arundo donax</name>
    <name type="common">Giant reed</name>
    <name type="synonym">Donax arundinaceus</name>
    <dbReference type="NCBI Taxonomy" id="35708"/>
    <lineage>
        <taxon>Eukaryota</taxon>
        <taxon>Viridiplantae</taxon>
        <taxon>Streptophyta</taxon>
        <taxon>Embryophyta</taxon>
        <taxon>Tracheophyta</taxon>
        <taxon>Spermatophyta</taxon>
        <taxon>Magnoliopsida</taxon>
        <taxon>Liliopsida</taxon>
        <taxon>Poales</taxon>
        <taxon>Poaceae</taxon>
        <taxon>PACMAD clade</taxon>
        <taxon>Arundinoideae</taxon>
        <taxon>Arundineae</taxon>
        <taxon>Arundo</taxon>
    </lineage>
</organism>
<reference evidence="1" key="1">
    <citation type="submission" date="2014-09" db="EMBL/GenBank/DDBJ databases">
        <authorList>
            <person name="Magalhaes I.L.F."/>
            <person name="Oliveira U."/>
            <person name="Santos F.R."/>
            <person name="Vidigal T.H.D.A."/>
            <person name="Brescovit A.D."/>
            <person name="Santos A.J."/>
        </authorList>
    </citation>
    <scope>NUCLEOTIDE SEQUENCE</scope>
    <source>
        <tissue evidence="1">Shoot tissue taken approximately 20 cm above the soil surface</tissue>
    </source>
</reference>
<dbReference type="AlphaFoldDB" id="A0A0A9DPJ1"/>
<reference evidence="1" key="2">
    <citation type="journal article" date="2015" name="Data Brief">
        <title>Shoot transcriptome of the giant reed, Arundo donax.</title>
        <authorList>
            <person name="Barrero R.A."/>
            <person name="Guerrero F.D."/>
            <person name="Moolhuijzen P."/>
            <person name="Goolsby J.A."/>
            <person name="Tidwell J."/>
            <person name="Bellgard S.E."/>
            <person name="Bellgard M.I."/>
        </authorList>
    </citation>
    <scope>NUCLEOTIDE SEQUENCE</scope>
    <source>
        <tissue evidence="1">Shoot tissue taken approximately 20 cm above the soil surface</tissue>
    </source>
</reference>
<sequence length="107" mass="12613">MLYRIKIQEISVFLMSISFIFLQKENKNTMSTNLCVPPTIYQNFLVFNAHPNIEIYMLLNSNFPYINSHGRMTVEGLWSKLTCKQTPNLQHHLIKLEKKIVPKWAND</sequence>
<evidence type="ECO:0000313" key="1">
    <source>
        <dbReference type="EMBL" id="JAD85677.1"/>
    </source>
</evidence>
<name>A0A0A9DPJ1_ARUDO</name>
<accession>A0A0A9DPJ1</accession>
<dbReference type="EMBL" id="GBRH01212218">
    <property type="protein sequence ID" value="JAD85677.1"/>
    <property type="molecule type" value="Transcribed_RNA"/>
</dbReference>